<dbReference type="NCBIfam" id="TIGR00581">
    <property type="entry name" value="moaC"/>
    <property type="match status" value="1"/>
</dbReference>
<organism evidence="7">
    <name type="scientific">Cyberlindnera fabianii</name>
    <name type="common">Yeast</name>
    <name type="synonym">Hansenula fabianii</name>
    <dbReference type="NCBI Taxonomy" id="36022"/>
    <lineage>
        <taxon>Eukaryota</taxon>
        <taxon>Fungi</taxon>
        <taxon>Dikarya</taxon>
        <taxon>Ascomycota</taxon>
        <taxon>Saccharomycotina</taxon>
        <taxon>Saccharomycetes</taxon>
        <taxon>Phaffomycetales</taxon>
        <taxon>Phaffomycetaceae</taxon>
        <taxon>Cyberlindnera</taxon>
    </lineage>
</organism>
<evidence type="ECO:0000256" key="4">
    <source>
        <dbReference type="ARBA" id="ARBA00023150"/>
    </source>
</evidence>
<dbReference type="SUPFAM" id="SSF55040">
    <property type="entry name" value="Molybdenum cofactor biosynthesis protein C, MoaC"/>
    <property type="match status" value="1"/>
</dbReference>
<evidence type="ECO:0000259" key="6">
    <source>
        <dbReference type="Pfam" id="PF01967"/>
    </source>
</evidence>
<keyword evidence="4" id="KW-0501">Molybdenum cofactor biosynthesis</keyword>
<dbReference type="CDD" id="cd01420">
    <property type="entry name" value="MoaC_PE"/>
    <property type="match status" value="1"/>
</dbReference>
<dbReference type="PhylomeDB" id="A0A061AVD8"/>
<evidence type="ECO:0000256" key="1">
    <source>
        <dbReference type="ARBA" id="ARBA00001637"/>
    </source>
</evidence>
<dbReference type="GO" id="GO:0061798">
    <property type="term" value="F:GTP 3',8'-cyclase activity"/>
    <property type="evidence" value="ECO:0007669"/>
    <property type="project" value="TreeGrafter"/>
</dbReference>
<accession>A0A061AVD8</accession>
<dbReference type="InterPro" id="IPR023045">
    <property type="entry name" value="MoaC"/>
</dbReference>
<dbReference type="NCBIfam" id="NF006870">
    <property type="entry name" value="PRK09364.1"/>
    <property type="match status" value="1"/>
</dbReference>
<sequence>MLGAMAINNSVGGQHLRFYSTKPQLTHINEKGEARMVDISSKEITKRRASAEGFIRFSTTLAISQITENTNKKGDVLSIARISGISAIKKTPDLIILCHPLPLTKAEISVEIVSDTEMRVLSTAHCQGKTGVEMEALVGCTTALLNIYDMCKAVDKHMVIHGVRVLSKAGGKSDFDVAQDS</sequence>
<comment type="catalytic activity">
    <reaction evidence="1">
        <text>(8S)-3',8-cyclo-7,8-dihydroguanosine 5'-triphosphate = cyclic pyranopterin phosphate + diphosphate</text>
        <dbReference type="Rhea" id="RHEA:49580"/>
        <dbReference type="ChEBI" id="CHEBI:33019"/>
        <dbReference type="ChEBI" id="CHEBI:59648"/>
        <dbReference type="ChEBI" id="CHEBI:131766"/>
        <dbReference type="EC" id="4.6.1.17"/>
    </reaction>
</comment>
<dbReference type="Pfam" id="PF01967">
    <property type="entry name" value="MoaC"/>
    <property type="match status" value="1"/>
</dbReference>
<dbReference type="InterPro" id="IPR050105">
    <property type="entry name" value="MoCo_biosynth_MoaA/MoaC"/>
</dbReference>
<protein>
    <recommendedName>
        <fullName evidence="3">cyclic pyranopterin monophosphate synthase</fullName>
        <ecNumber evidence="3">4.6.1.17</ecNumber>
    </recommendedName>
</protein>
<dbReference type="GO" id="GO:0061799">
    <property type="term" value="F:cyclic pyranopterin monophosphate synthase activity"/>
    <property type="evidence" value="ECO:0007669"/>
    <property type="project" value="UniProtKB-EC"/>
</dbReference>
<evidence type="ECO:0000313" key="7">
    <source>
        <dbReference type="EMBL" id="CDR41590.1"/>
    </source>
</evidence>
<proteinExistence type="predicted"/>
<dbReference type="PANTHER" id="PTHR22960:SF0">
    <property type="entry name" value="MOLYBDENUM COFACTOR BIOSYNTHESIS PROTEIN 1"/>
    <property type="match status" value="1"/>
</dbReference>
<keyword evidence="5" id="KW-0456">Lyase</keyword>
<dbReference type="VEuPathDB" id="FungiDB:BON22_3764"/>
<dbReference type="EMBL" id="LK052892">
    <property type="protein sequence ID" value="CDR41590.1"/>
    <property type="molecule type" value="Genomic_DNA"/>
</dbReference>
<evidence type="ECO:0000256" key="5">
    <source>
        <dbReference type="ARBA" id="ARBA00023239"/>
    </source>
</evidence>
<gene>
    <name evidence="7" type="ORF">CYFA0S_07e03862g</name>
</gene>
<dbReference type="InterPro" id="IPR047594">
    <property type="entry name" value="MoaC_bact/euk"/>
</dbReference>
<dbReference type="OrthoDB" id="429626at2759"/>
<dbReference type="PANTHER" id="PTHR22960">
    <property type="entry name" value="MOLYBDOPTERIN COFACTOR SYNTHESIS PROTEIN A"/>
    <property type="match status" value="1"/>
</dbReference>
<comment type="pathway">
    <text evidence="2">Cofactor biosynthesis; molybdopterin biosynthesis.</text>
</comment>
<dbReference type="UniPathway" id="UPA00344"/>
<evidence type="ECO:0000256" key="3">
    <source>
        <dbReference type="ARBA" id="ARBA00012575"/>
    </source>
</evidence>
<feature type="domain" description="Molybdopterin cofactor biosynthesis C (MoaC)" evidence="6">
    <location>
        <begin position="36"/>
        <end position="171"/>
    </location>
</feature>
<name>A0A061AVD8_CYBFA</name>
<dbReference type="InterPro" id="IPR002820">
    <property type="entry name" value="Mopterin_CF_biosynth-C_dom"/>
</dbReference>
<dbReference type="GO" id="GO:0006777">
    <property type="term" value="P:Mo-molybdopterin cofactor biosynthetic process"/>
    <property type="evidence" value="ECO:0007669"/>
    <property type="project" value="UniProtKB-KW"/>
</dbReference>
<reference evidence="7" key="1">
    <citation type="journal article" date="2014" name="Genome Announc.">
        <title>Genome sequence of the yeast Cyberlindnera fabianii (Hansenula fabianii).</title>
        <authorList>
            <person name="Freel K.C."/>
            <person name="Sarilar V."/>
            <person name="Neuveglise C."/>
            <person name="Devillers H."/>
            <person name="Friedrich A."/>
            <person name="Schacherer J."/>
        </authorList>
    </citation>
    <scope>NUCLEOTIDE SEQUENCE</scope>
    <source>
        <strain evidence="7">YJS4271</strain>
    </source>
</reference>
<dbReference type="EC" id="4.6.1.17" evidence="3"/>
<evidence type="ECO:0000256" key="2">
    <source>
        <dbReference type="ARBA" id="ARBA00005046"/>
    </source>
</evidence>
<dbReference type="AlphaFoldDB" id="A0A061AVD8"/>
<dbReference type="Gene3D" id="3.30.70.640">
    <property type="entry name" value="Molybdopterin cofactor biosynthesis C (MoaC) domain"/>
    <property type="match status" value="1"/>
</dbReference>
<dbReference type="InterPro" id="IPR036522">
    <property type="entry name" value="MoaC_sf"/>
</dbReference>